<dbReference type="PANTHER" id="PTHR30349">
    <property type="entry name" value="PHAGE INTEGRASE-RELATED"/>
    <property type="match status" value="1"/>
</dbReference>
<dbReference type="SUPFAM" id="SSF56349">
    <property type="entry name" value="DNA breaking-rejoining enzymes"/>
    <property type="match status" value="1"/>
</dbReference>
<dbReference type="InterPro" id="IPR011010">
    <property type="entry name" value="DNA_brk_join_enz"/>
</dbReference>
<feature type="region of interest" description="Disordered" evidence="5">
    <location>
        <begin position="389"/>
        <end position="409"/>
    </location>
</feature>
<keyword evidence="9" id="KW-1185">Reference proteome</keyword>
<proteinExistence type="inferred from homology"/>
<accession>A0ABQ5RB70</accession>
<evidence type="ECO:0000256" key="4">
    <source>
        <dbReference type="PROSITE-ProRule" id="PRU01248"/>
    </source>
</evidence>
<dbReference type="InterPro" id="IPR002104">
    <property type="entry name" value="Integrase_catalytic"/>
</dbReference>
<reference evidence="8" key="1">
    <citation type="submission" date="2022-12" db="EMBL/GenBank/DDBJ databases">
        <title>New Phytohabitans aurantiacus sp. RD004123 nov., an actinomycete isolated from soil.</title>
        <authorList>
            <person name="Triningsih D.W."/>
            <person name="Harunari E."/>
            <person name="Igarashi Y."/>
        </authorList>
    </citation>
    <scope>NUCLEOTIDE SEQUENCE</scope>
    <source>
        <strain evidence="8">RD004123</strain>
    </source>
</reference>
<dbReference type="PANTHER" id="PTHR30349:SF64">
    <property type="entry name" value="PROPHAGE INTEGRASE INTD-RELATED"/>
    <property type="match status" value="1"/>
</dbReference>
<comment type="caution">
    <text evidence="8">The sequence shown here is derived from an EMBL/GenBank/DDBJ whole genome shotgun (WGS) entry which is preliminary data.</text>
</comment>
<dbReference type="InterPro" id="IPR010998">
    <property type="entry name" value="Integrase_recombinase_N"/>
</dbReference>
<gene>
    <name evidence="8" type="ORF">Pa4123_81040</name>
</gene>
<name>A0ABQ5RB70_9ACTN</name>
<feature type="domain" description="Core-binding (CB)" evidence="7">
    <location>
        <begin position="73"/>
        <end position="155"/>
    </location>
</feature>
<evidence type="ECO:0000313" key="8">
    <source>
        <dbReference type="EMBL" id="GLI02826.1"/>
    </source>
</evidence>
<evidence type="ECO:0000259" key="6">
    <source>
        <dbReference type="PROSITE" id="PS51898"/>
    </source>
</evidence>
<dbReference type="Proteomes" id="UP001144280">
    <property type="component" value="Unassembled WGS sequence"/>
</dbReference>
<evidence type="ECO:0000256" key="5">
    <source>
        <dbReference type="SAM" id="MobiDB-lite"/>
    </source>
</evidence>
<dbReference type="CDD" id="cd01189">
    <property type="entry name" value="INT_ICEBs1_C_like"/>
    <property type="match status" value="1"/>
</dbReference>
<dbReference type="Gene3D" id="1.10.443.10">
    <property type="entry name" value="Intergrase catalytic core"/>
    <property type="match status" value="1"/>
</dbReference>
<dbReference type="InterPro" id="IPR013762">
    <property type="entry name" value="Integrase-like_cat_sf"/>
</dbReference>
<evidence type="ECO:0000256" key="2">
    <source>
        <dbReference type="ARBA" id="ARBA00023125"/>
    </source>
</evidence>
<evidence type="ECO:0000313" key="9">
    <source>
        <dbReference type="Proteomes" id="UP001144280"/>
    </source>
</evidence>
<dbReference type="Pfam" id="PF22022">
    <property type="entry name" value="Phage_int_M"/>
    <property type="match status" value="1"/>
</dbReference>
<dbReference type="PROSITE" id="PS51898">
    <property type="entry name" value="TYR_RECOMBINASE"/>
    <property type="match status" value="1"/>
</dbReference>
<dbReference type="PROSITE" id="PS51900">
    <property type="entry name" value="CB"/>
    <property type="match status" value="1"/>
</dbReference>
<dbReference type="RefSeq" id="WP_281904565.1">
    <property type="nucleotide sequence ID" value="NZ_BSDI01000070.1"/>
</dbReference>
<organism evidence="8 9">
    <name type="scientific">Phytohabitans aurantiacus</name>
    <dbReference type="NCBI Taxonomy" id="3016789"/>
    <lineage>
        <taxon>Bacteria</taxon>
        <taxon>Bacillati</taxon>
        <taxon>Actinomycetota</taxon>
        <taxon>Actinomycetes</taxon>
        <taxon>Micromonosporales</taxon>
        <taxon>Micromonosporaceae</taxon>
    </lineage>
</organism>
<sequence length="409" mass="45290">MARPELPIGTWGKIRTEKLGPNRFCARARFRDYDGKTRDIEATAATGPAAVRALKVKLRDRTTPNEDEITRETRLSTLAEALIDEITAEERLKPQTIHRYQTSLRTAILPALGNLRIREASVGRLDKFLRGIATDRPSAAKGAKVVLGQMFALAVRHGAIASNPVRDTGRLRKPRRKPVALTDEHLQTVRTAIRQWQQPTPGKPGPHHTGDLADIIDLMLATGARIGEILALRWEDLDLAAERPTLTICGTLVYVKGKGLFRQEWTKSDAGHRMLVLPRFAIGMLMARKLVAADNPNDAILTSRRGTWLSPNNVRRQWRQARADTGLEWVTPHTFRKTVATLINQEADTKSAAAQLGHASEDVTDTYYIAKPVLAPDVSDILEQLGVDIGADRGTNEPNPGHRKSKRAA</sequence>
<protein>
    <submittedName>
        <fullName evidence="8">Phage integrase</fullName>
    </submittedName>
</protein>
<comment type="similarity">
    <text evidence="1">Belongs to the 'phage' integrase family.</text>
</comment>
<evidence type="ECO:0000259" key="7">
    <source>
        <dbReference type="PROSITE" id="PS51900"/>
    </source>
</evidence>
<evidence type="ECO:0000256" key="3">
    <source>
        <dbReference type="ARBA" id="ARBA00023172"/>
    </source>
</evidence>
<dbReference type="InterPro" id="IPR044068">
    <property type="entry name" value="CB"/>
</dbReference>
<evidence type="ECO:0000256" key="1">
    <source>
        <dbReference type="ARBA" id="ARBA00008857"/>
    </source>
</evidence>
<dbReference type="Pfam" id="PF00589">
    <property type="entry name" value="Phage_integrase"/>
    <property type="match status" value="1"/>
</dbReference>
<dbReference type="Gene3D" id="1.10.150.130">
    <property type="match status" value="1"/>
</dbReference>
<keyword evidence="2 4" id="KW-0238">DNA-binding</keyword>
<keyword evidence="3" id="KW-0233">DNA recombination</keyword>
<feature type="domain" description="Tyr recombinase" evidence="6">
    <location>
        <begin position="176"/>
        <end position="383"/>
    </location>
</feature>
<dbReference type="InterPro" id="IPR053876">
    <property type="entry name" value="Phage_int_M"/>
</dbReference>
<dbReference type="InterPro" id="IPR050090">
    <property type="entry name" value="Tyrosine_recombinase_XerCD"/>
</dbReference>
<dbReference type="EMBL" id="BSDI01000070">
    <property type="protein sequence ID" value="GLI02826.1"/>
    <property type="molecule type" value="Genomic_DNA"/>
</dbReference>